<dbReference type="EMBL" id="LJIJ01000056">
    <property type="protein sequence ID" value="ODN04068.1"/>
    <property type="molecule type" value="Genomic_DNA"/>
</dbReference>
<dbReference type="InterPro" id="IPR003591">
    <property type="entry name" value="Leu-rich_rpt_typical-subtyp"/>
</dbReference>
<feature type="region of interest" description="Disordered" evidence="3">
    <location>
        <begin position="779"/>
        <end position="840"/>
    </location>
</feature>
<feature type="chain" id="PRO_5008905492" evidence="4">
    <location>
        <begin position="20"/>
        <end position="840"/>
    </location>
</feature>
<protein>
    <submittedName>
        <fullName evidence="5">Insulin-like growth factor-binding protein complex acid labile subunit</fullName>
    </submittedName>
</protein>
<dbReference type="STRING" id="48709.A0A1D2NFL6"/>
<dbReference type="OMA" id="NTFEIMN"/>
<name>A0A1D2NFL6_ORCCI</name>
<dbReference type="SUPFAM" id="SSF52058">
    <property type="entry name" value="L domain-like"/>
    <property type="match status" value="1"/>
</dbReference>
<dbReference type="PANTHER" id="PTHR24366">
    <property type="entry name" value="IG(IMMUNOGLOBULIN) AND LRR(LEUCINE RICH REPEAT) DOMAINS"/>
    <property type="match status" value="1"/>
</dbReference>
<dbReference type="OrthoDB" id="2020019at2759"/>
<dbReference type="SMART" id="SM00364">
    <property type="entry name" value="LRR_BAC"/>
    <property type="match status" value="4"/>
</dbReference>
<feature type="compositionally biased region" description="Low complexity" evidence="3">
    <location>
        <begin position="709"/>
        <end position="720"/>
    </location>
</feature>
<gene>
    <name evidence="5" type="ORF">Ocin01_02623</name>
</gene>
<dbReference type="PROSITE" id="PS51450">
    <property type="entry name" value="LRR"/>
    <property type="match status" value="2"/>
</dbReference>
<feature type="compositionally biased region" description="Polar residues" evidence="3">
    <location>
        <begin position="813"/>
        <end position="823"/>
    </location>
</feature>
<feature type="signal peptide" evidence="4">
    <location>
        <begin position="1"/>
        <end position="19"/>
    </location>
</feature>
<keyword evidence="1" id="KW-0433">Leucine-rich repeat</keyword>
<evidence type="ECO:0000256" key="3">
    <source>
        <dbReference type="SAM" id="MobiDB-lite"/>
    </source>
</evidence>
<dbReference type="Proteomes" id="UP000094527">
    <property type="component" value="Unassembled WGS sequence"/>
</dbReference>
<feature type="compositionally biased region" description="Basic residues" evidence="3">
    <location>
        <begin position="789"/>
        <end position="807"/>
    </location>
</feature>
<organism evidence="5 6">
    <name type="scientific">Orchesella cincta</name>
    <name type="common">Springtail</name>
    <name type="synonym">Podura cincta</name>
    <dbReference type="NCBI Taxonomy" id="48709"/>
    <lineage>
        <taxon>Eukaryota</taxon>
        <taxon>Metazoa</taxon>
        <taxon>Ecdysozoa</taxon>
        <taxon>Arthropoda</taxon>
        <taxon>Hexapoda</taxon>
        <taxon>Collembola</taxon>
        <taxon>Entomobryomorpha</taxon>
        <taxon>Entomobryoidea</taxon>
        <taxon>Orchesellidae</taxon>
        <taxon>Orchesellinae</taxon>
        <taxon>Orchesella</taxon>
    </lineage>
</organism>
<keyword evidence="4" id="KW-0732">Signal</keyword>
<dbReference type="Gene3D" id="3.80.10.10">
    <property type="entry name" value="Ribonuclease Inhibitor"/>
    <property type="match status" value="2"/>
</dbReference>
<evidence type="ECO:0000256" key="1">
    <source>
        <dbReference type="ARBA" id="ARBA00022614"/>
    </source>
</evidence>
<dbReference type="PANTHER" id="PTHR24366:SF96">
    <property type="entry name" value="LEUCINE RICH REPEAT CONTAINING 53"/>
    <property type="match status" value="1"/>
</dbReference>
<evidence type="ECO:0000256" key="2">
    <source>
        <dbReference type="ARBA" id="ARBA00022737"/>
    </source>
</evidence>
<feature type="region of interest" description="Disordered" evidence="3">
    <location>
        <begin position="694"/>
        <end position="720"/>
    </location>
</feature>
<dbReference type="AlphaFoldDB" id="A0A1D2NFL6"/>
<proteinExistence type="predicted"/>
<keyword evidence="2" id="KW-0677">Repeat</keyword>
<dbReference type="SMART" id="SM00369">
    <property type="entry name" value="LRR_TYP"/>
    <property type="match status" value="6"/>
</dbReference>
<dbReference type="InterPro" id="IPR001611">
    <property type="entry name" value="Leu-rich_rpt"/>
</dbReference>
<sequence>MEKFLNILLLALYFSEGQAFPSGFSTDDCPPDCICYSDYLHNLESWKWVEPDVHYDSDDPEHESFNPYTEHNEVFDNPALYKKRQRESMLSTVTCMIRNNGTDTLENIFAYIPRTTQVLSLIQAPGSGSVILGRELFKKFHSLVGLEIQGYNEKEDLTDITGDSFEDLVSLTYLNLETVHLRQESVENRLHDPTSKILRINYTFNDVMTNEVTSQLLIISPDKDDDKESESIMPYSEYKKSTQKEKIAPLEPKVRAAFTGLPKLQHLRISSCSLYDISWDIFYKLDNLKYLLLDENDLLFLPDFVFYATSNLSTLSLSRNRILNLQTVGLAGLLYLQKLDVTYNNITHLSELSLPPFPHLEVADFRYNPITSIFPNTFEIMNSTKTLYLGSPTTSLDLSPNSFYGLFSLTKLDIVNVKIRLLEKTMLKGMPSLKTLIMTGDIPRISYDAFGEVASLEKLVMRNCGVRKISMDAFFGLTSLIELDLSHNSLSFLPPGIFEEQTTLREVFLQHNQLTTLPVNLIENLPVKLIRLEGNPWHCSCDMKSWNPQQINRVKRYHIPPPNNPLCQKAYDKGSMCFETYEPKFEVTYSYEKRVSPVCETPSRFSKRSVFQVLRKELKNCAKTNDKPKMVTDFLSFPENFSSDTLKAVETQLLIKPSKIKKPKPGKTSLSNSDGILDPINDISNTITAFQFNQDPDKTTKARKPTKPTKPTTPIPKLTSNQINNVNVTEENEIPKLNTLANIVLTNEPSNSIPETLNPTPIPNPIQVPVVPTIDPVEVPPPAIVTSRPKSKSNRSNEKKKKNRHSKNREDVTNTNNQNTGPAISNKAMKLLRQMRQRAT</sequence>
<reference evidence="5 6" key="1">
    <citation type="journal article" date="2016" name="Genome Biol. Evol.">
        <title>Gene Family Evolution Reflects Adaptation to Soil Environmental Stressors in the Genome of the Collembolan Orchesella cincta.</title>
        <authorList>
            <person name="Faddeeva-Vakhrusheva A."/>
            <person name="Derks M.F."/>
            <person name="Anvar S.Y."/>
            <person name="Agamennone V."/>
            <person name="Suring W."/>
            <person name="Smit S."/>
            <person name="van Straalen N.M."/>
            <person name="Roelofs D."/>
        </authorList>
    </citation>
    <scope>NUCLEOTIDE SEQUENCE [LARGE SCALE GENOMIC DNA]</scope>
    <source>
        <tissue evidence="5">Mixed pool</tissue>
    </source>
</reference>
<dbReference type="InterPro" id="IPR032675">
    <property type="entry name" value="LRR_dom_sf"/>
</dbReference>
<evidence type="ECO:0000313" key="6">
    <source>
        <dbReference type="Proteomes" id="UP000094527"/>
    </source>
</evidence>
<accession>A0A1D2NFL6</accession>
<evidence type="ECO:0000313" key="5">
    <source>
        <dbReference type="EMBL" id="ODN04068.1"/>
    </source>
</evidence>
<comment type="caution">
    <text evidence="5">The sequence shown here is derived from an EMBL/GenBank/DDBJ whole genome shotgun (WGS) entry which is preliminary data.</text>
</comment>
<dbReference type="Pfam" id="PF13855">
    <property type="entry name" value="LRR_8"/>
    <property type="match status" value="2"/>
</dbReference>
<keyword evidence="6" id="KW-1185">Reference proteome</keyword>
<evidence type="ECO:0000256" key="4">
    <source>
        <dbReference type="SAM" id="SignalP"/>
    </source>
</evidence>